<accession>A0AAW1HFW8</accession>
<reference evidence="2 3" key="1">
    <citation type="journal article" date="2024" name="BMC Genomics">
        <title>De novo assembly and annotation of Popillia japonica's genome with initial clues to its potential as an invasive pest.</title>
        <authorList>
            <person name="Cucini C."/>
            <person name="Boschi S."/>
            <person name="Funari R."/>
            <person name="Cardaioli E."/>
            <person name="Iannotti N."/>
            <person name="Marturano G."/>
            <person name="Paoli F."/>
            <person name="Bruttini M."/>
            <person name="Carapelli A."/>
            <person name="Frati F."/>
            <person name="Nardi F."/>
        </authorList>
    </citation>
    <scope>NUCLEOTIDE SEQUENCE [LARGE SCALE GENOMIC DNA]</scope>
    <source>
        <strain evidence="2">DMR45628</strain>
    </source>
</reference>
<sequence>MKLFKKIMLSRGQHYKKDIPKITKESHVALRQLINVTENHIQCLKALGQPITENHIQCLKALGQPTDKWDAIIVPIIAGKLDFLTNKEWEQKVNTETESYEQMPTITEFLEFLNNKQNTLEVVSKRRTDSDSKFVNTKHTRTFTALNQQSDNTKQASIETSDTVTTCSAGLRETKSQVLLSTAMVHVQNAQGTVTTCSAGLRETKSQVLLSTAMVHVQNAQGHVNEEEAYCEAYFNKTTQRTEEGNFMVKIPFKEDPNKLGNSRQIAQTRFYHLEAQLKKDANLKEMYVDFMNEYEHLNHMTKLESSPENAIFLPHHGVLKETSDTTKLRVVFDGSCKFNKGLSLNDVQLTGPTIQDELFALLARFRTYAFVVTADVEKMYRQVWIHETDRKYQQILWRENPNQELQCYQLNTVTYGTTSAPYLAIRSLYQLGLDYQEIYPREANIIKHDFYVDDLLTGANTEEELLSIKNIVESILETANFKLRKWTSNVKEIGNENRKEEIAVNEQLRKTLGIGWNPNADEFFYNIKDINTTFKVTKRTILATTAELFDPLGLLAPTTVIAKFILQELWQLKLDWDESVPLDLHTKWLSYRNRLKQLNEIKIPRYVILRNSTKIEMHTFSDASEKGYGACIYLKSYSEEKIHISLLAAKTRVAPLKHVTLPRLELCAAVIAAQLANKFKNILNIPIHKEYYWCDSQITLHWIQSSENKWKTYVANRVSEIQQLTNHNDWHYVISCDNAADLLTRGILPNQLLTLHLWWNGPNWLSNREIEFPHQTLTTINPDLLEIRASEKHLSQNHLVTMEERWLQFSDPEIQEQMMMWKHHRCPKAKYV</sequence>
<dbReference type="Proteomes" id="UP001458880">
    <property type="component" value="Unassembled WGS sequence"/>
</dbReference>
<dbReference type="InterPro" id="IPR043128">
    <property type="entry name" value="Rev_trsase/Diguanyl_cyclase"/>
</dbReference>
<dbReference type="InterPro" id="IPR043502">
    <property type="entry name" value="DNA/RNA_pol_sf"/>
</dbReference>
<gene>
    <name evidence="2" type="ORF">QE152_g40599</name>
</gene>
<dbReference type="AlphaFoldDB" id="A0AAW1HFW8"/>
<dbReference type="EMBL" id="JASPKY010001244">
    <property type="protein sequence ID" value="KAK9675153.1"/>
    <property type="molecule type" value="Genomic_DNA"/>
</dbReference>
<proteinExistence type="predicted"/>
<dbReference type="SUPFAM" id="SSF56672">
    <property type="entry name" value="DNA/RNA polymerases"/>
    <property type="match status" value="1"/>
</dbReference>
<dbReference type="Gene3D" id="3.30.70.270">
    <property type="match status" value="1"/>
</dbReference>
<evidence type="ECO:0000313" key="3">
    <source>
        <dbReference type="Proteomes" id="UP001458880"/>
    </source>
</evidence>
<keyword evidence="3" id="KW-1185">Reference proteome</keyword>
<dbReference type="CDD" id="cd01644">
    <property type="entry name" value="RT_pepA17"/>
    <property type="match status" value="1"/>
</dbReference>
<dbReference type="InterPro" id="IPR005312">
    <property type="entry name" value="DUF1759"/>
</dbReference>
<dbReference type="InterPro" id="IPR000477">
    <property type="entry name" value="RT_dom"/>
</dbReference>
<protein>
    <recommendedName>
        <fullName evidence="1">Reverse transcriptase domain-containing protein</fullName>
    </recommendedName>
</protein>
<dbReference type="Gene3D" id="3.10.10.10">
    <property type="entry name" value="HIV Type 1 Reverse Transcriptase, subunit A, domain 1"/>
    <property type="match status" value="1"/>
</dbReference>
<dbReference type="Pfam" id="PF00078">
    <property type="entry name" value="RVT_1"/>
    <property type="match status" value="1"/>
</dbReference>
<dbReference type="PANTHER" id="PTHR47331:SF5">
    <property type="entry name" value="RIBONUCLEASE H"/>
    <property type="match status" value="1"/>
</dbReference>
<dbReference type="InterPro" id="IPR008042">
    <property type="entry name" value="Retrotrans_Pao"/>
</dbReference>
<evidence type="ECO:0000313" key="2">
    <source>
        <dbReference type="EMBL" id="KAK9675153.1"/>
    </source>
</evidence>
<evidence type="ECO:0000259" key="1">
    <source>
        <dbReference type="Pfam" id="PF00078"/>
    </source>
</evidence>
<organism evidence="2 3">
    <name type="scientific">Popillia japonica</name>
    <name type="common">Japanese beetle</name>
    <dbReference type="NCBI Taxonomy" id="7064"/>
    <lineage>
        <taxon>Eukaryota</taxon>
        <taxon>Metazoa</taxon>
        <taxon>Ecdysozoa</taxon>
        <taxon>Arthropoda</taxon>
        <taxon>Hexapoda</taxon>
        <taxon>Insecta</taxon>
        <taxon>Pterygota</taxon>
        <taxon>Neoptera</taxon>
        <taxon>Endopterygota</taxon>
        <taxon>Coleoptera</taxon>
        <taxon>Polyphaga</taxon>
        <taxon>Scarabaeiformia</taxon>
        <taxon>Scarabaeidae</taxon>
        <taxon>Rutelinae</taxon>
        <taxon>Popillia</taxon>
    </lineage>
</organism>
<comment type="caution">
    <text evidence="2">The sequence shown here is derived from an EMBL/GenBank/DDBJ whole genome shotgun (WGS) entry which is preliminary data.</text>
</comment>
<name>A0AAW1HFW8_POPJA</name>
<dbReference type="PANTHER" id="PTHR47331">
    <property type="entry name" value="PHD-TYPE DOMAIN-CONTAINING PROTEIN"/>
    <property type="match status" value="1"/>
</dbReference>
<dbReference type="Pfam" id="PF05380">
    <property type="entry name" value="Peptidase_A17"/>
    <property type="match status" value="1"/>
</dbReference>
<dbReference type="Pfam" id="PF03564">
    <property type="entry name" value="DUF1759"/>
    <property type="match status" value="1"/>
</dbReference>
<feature type="domain" description="Reverse transcriptase" evidence="1">
    <location>
        <begin position="347"/>
        <end position="485"/>
    </location>
</feature>
<dbReference type="GO" id="GO:0071897">
    <property type="term" value="P:DNA biosynthetic process"/>
    <property type="evidence" value="ECO:0007669"/>
    <property type="project" value="UniProtKB-ARBA"/>
</dbReference>